<dbReference type="InterPro" id="IPR000490">
    <property type="entry name" value="Glyco_hydro_17"/>
</dbReference>
<dbReference type="PhylomeDB" id="A0A022RYE5"/>
<evidence type="ECO:0008006" key="9">
    <source>
        <dbReference type="Google" id="ProtNLM"/>
    </source>
</evidence>
<organism evidence="7 8">
    <name type="scientific">Erythranthe guttata</name>
    <name type="common">Yellow monkey flower</name>
    <name type="synonym">Mimulus guttatus</name>
    <dbReference type="NCBI Taxonomy" id="4155"/>
    <lineage>
        <taxon>Eukaryota</taxon>
        <taxon>Viridiplantae</taxon>
        <taxon>Streptophyta</taxon>
        <taxon>Embryophyta</taxon>
        <taxon>Tracheophyta</taxon>
        <taxon>Spermatophyta</taxon>
        <taxon>Magnoliopsida</taxon>
        <taxon>eudicotyledons</taxon>
        <taxon>Gunneridae</taxon>
        <taxon>Pentapetalae</taxon>
        <taxon>asterids</taxon>
        <taxon>lamiids</taxon>
        <taxon>Lamiales</taxon>
        <taxon>Phrymaceae</taxon>
        <taxon>Erythranthe</taxon>
    </lineage>
</organism>
<dbReference type="STRING" id="4155.A0A022RYE5"/>
<dbReference type="SUPFAM" id="SSF51445">
    <property type="entry name" value="(Trans)glycosidases"/>
    <property type="match status" value="1"/>
</dbReference>
<evidence type="ECO:0000313" key="7">
    <source>
        <dbReference type="EMBL" id="EYU45079.1"/>
    </source>
</evidence>
<evidence type="ECO:0000256" key="2">
    <source>
        <dbReference type="ARBA" id="ARBA00022801"/>
    </source>
</evidence>
<dbReference type="GO" id="GO:0005975">
    <property type="term" value="P:carbohydrate metabolic process"/>
    <property type="evidence" value="ECO:0007669"/>
    <property type="project" value="InterPro"/>
</dbReference>
<protein>
    <recommendedName>
        <fullName evidence="9">Glucan endo-1,3-beta-D-glucosidase</fullName>
    </recommendedName>
</protein>
<keyword evidence="8" id="KW-1185">Reference proteome</keyword>
<dbReference type="eggNOG" id="ENOG502QQ3M">
    <property type="taxonomic scope" value="Eukaryota"/>
</dbReference>
<evidence type="ECO:0000256" key="5">
    <source>
        <dbReference type="RuleBase" id="RU004336"/>
    </source>
</evidence>
<dbReference type="OMA" id="QDNANTW"/>
<evidence type="ECO:0000256" key="4">
    <source>
        <dbReference type="RuleBase" id="RU004335"/>
    </source>
</evidence>
<dbReference type="Proteomes" id="UP000030748">
    <property type="component" value="Unassembled WGS sequence"/>
</dbReference>
<sequence>MAGTLSQFSSSIAILALLLIATLDFTAAQTGVCYGRLGNDLPPESDVVGLFKQNNIQRMRIYNPDPAALQALGGSNIELTVGVANEDLPSIAASQSNADTWVQTNIKSYPGVKFKYIAVGNEISPLRGESSQYVQYVLPAMQNIHNSISSAGLGIRVSTAVDMGLLGTSYPPDAGAFRSDVASYINPVVGFLAKTGAPLLANVYPYFAYVGNKAQIDISYALFTSSSGVPMPGGVTYQNLFYAMVDAMYAALEKSGGSSVEVVVSETGWPSAGGDSTSVDNARVYNTNLLQRVQSGTPKRPGKAIETYIFAMFDENQKSPEYEKNWGIFHPNKELKYPIKF</sequence>
<evidence type="ECO:0000256" key="1">
    <source>
        <dbReference type="ARBA" id="ARBA00008773"/>
    </source>
</evidence>
<keyword evidence="2 5" id="KW-0378">Hydrolase</keyword>
<dbReference type="GO" id="GO:0004553">
    <property type="term" value="F:hydrolase activity, hydrolyzing O-glycosyl compounds"/>
    <property type="evidence" value="ECO:0007669"/>
    <property type="project" value="InterPro"/>
</dbReference>
<evidence type="ECO:0000256" key="6">
    <source>
        <dbReference type="SAM" id="SignalP"/>
    </source>
</evidence>
<keyword evidence="6" id="KW-0732">Signal</keyword>
<accession>A0A022RYE5</accession>
<evidence type="ECO:0000313" key="8">
    <source>
        <dbReference type="Proteomes" id="UP000030748"/>
    </source>
</evidence>
<dbReference type="EMBL" id="KI630200">
    <property type="protein sequence ID" value="EYU45079.1"/>
    <property type="molecule type" value="Genomic_DNA"/>
</dbReference>
<name>A0A022RYE5_ERYGU</name>
<dbReference type="PANTHER" id="PTHR32227">
    <property type="entry name" value="GLUCAN ENDO-1,3-BETA-GLUCOSIDASE BG1-RELATED-RELATED"/>
    <property type="match status" value="1"/>
</dbReference>
<feature type="chain" id="PRO_5001505404" description="Glucan endo-1,3-beta-D-glucosidase" evidence="6">
    <location>
        <begin position="29"/>
        <end position="341"/>
    </location>
</feature>
<dbReference type="AlphaFoldDB" id="A0A022RYE5"/>
<dbReference type="KEGG" id="egt:105966524"/>
<comment type="similarity">
    <text evidence="1 4">Belongs to the glycosyl hydrolase 17 family.</text>
</comment>
<proteinExistence type="inferred from homology"/>
<dbReference type="OrthoDB" id="941679at2759"/>
<evidence type="ECO:0000256" key="3">
    <source>
        <dbReference type="ARBA" id="ARBA00023295"/>
    </source>
</evidence>
<dbReference type="FunFam" id="3.20.20.80:FF:000010">
    <property type="entry name" value="glucan endo-1,3-beta-glucosidase, basic"/>
    <property type="match status" value="1"/>
</dbReference>
<dbReference type="InterPro" id="IPR017853">
    <property type="entry name" value="GH"/>
</dbReference>
<gene>
    <name evidence="7" type="ORF">MIMGU_mgv1a009451mg</name>
</gene>
<dbReference type="Gene3D" id="3.20.20.80">
    <property type="entry name" value="Glycosidases"/>
    <property type="match status" value="1"/>
</dbReference>
<keyword evidence="3 5" id="KW-0326">Glycosidase</keyword>
<feature type="signal peptide" evidence="6">
    <location>
        <begin position="1"/>
        <end position="28"/>
    </location>
</feature>
<dbReference type="PROSITE" id="PS00587">
    <property type="entry name" value="GLYCOSYL_HYDROL_F17"/>
    <property type="match status" value="1"/>
</dbReference>
<reference evidence="7 8" key="1">
    <citation type="journal article" date="2013" name="Proc. Natl. Acad. Sci. U.S.A.">
        <title>Fine-scale variation in meiotic recombination in Mimulus inferred from population shotgun sequencing.</title>
        <authorList>
            <person name="Hellsten U."/>
            <person name="Wright K.M."/>
            <person name="Jenkins J."/>
            <person name="Shu S."/>
            <person name="Yuan Y."/>
            <person name="Wessler S.R."/>
            <person name="Schmutz J."/>
            <person name="Willis J.H."/>
            <person name="Rokhsar D.S."/>
        </authorList>
    </citation>
    <scope>NUCLEOTIDE SEQUENCE [LARGE SCALE GENOMIC DNA]</scope>
    <source>
        <strain evidence="8">cv. DUN x IM62</strain>
    </source>
</reference>
<dbReference type="InterPro" id="IPR044965">
    <property type="entry name" value="Glyco_hydro_17_plant"/>
</dbReference>
<dbReference type="Pfam" id="PF00332">
    <property type="entry name" value="Glyco_hydro_17"/>
    <property type="match status" value="1"/>
</dbReference>